<comment type="subcellular location">
    <subcellularLocation>
        <location evidence="1 15">Cell membrane</location>
        <topology evidence="1 15">Multi-pass membrane protein</topology>
    </subcellularLocation>
</comment>
<evidence type="ECO:0000256" key="9">
    <source>
        <dbReference type="ARBA" id="ARBA00023065"/>
    </source>
</evidence>
<dbReference type="PANTHER" id="PTHR28259:SF18">
    <property type="entry name" value="FLUORIDE-SPECIFIC ION CHANNEL FLUC"/>
    <property type="match status" value="1"/>
</dbReference>
<comment type="similarity">
    <text evidence="12 15">Belongs to the fluoride channel Fluc/FEX (TC 1.A.43) family.</text>
</comment>
<feature type="binding site" evidence="15">
    <location>
        <position position="71"/>
    </location>
    <ligand>
        <name>Na(+)</name>
        <dbReference type="ChEBI" id="CHEBI:29101"/>
        <note>structural</note>
    </ligand>
</feature>
<keyword evidence="10 15" id="KW-0472">Membrane</keyword>
<name>A0AAU8GCP1_9CHLR</name>
<evidence type="ECO:0000313" key="16">
    <source>
        <dbReference type="EMBL" id="XCH34195.1"/>
    </source>
</evidence>
<evidence type="ECO:0000256" key="6">
    <source>
        <dbReference type="ARBA" id="ARBA00022723"/>
    </source>
</evidence>
<feature type="transmembrane region" description="Helical" evidence="15">
    <location>
        <begin position="25"/>
        <end position="48"/>
    </location>
</feature>
<evidence type="ECO:0000256" key="1">
    <source>
        <dbReference type="ARBA" id="ARBA00004651"/>
    </source>
</evidence>
<keyword evidence="11 15" id="KW-0407">Ion channel</keyword>
<evidence type="ECO:0000256" key="15">
    <source>
        <dbReference type="HAMAP-Rule" id="MF_00454"/>
    </source>
</evidence>
<evidence type="ECO:0000256" key="7">
    <source>
        <dbReference type="ARBA" id="ARBA00022989"/>
    </source>
</evidence>
<proteinExistence type="inferred from homology"/>
<keyword evidence="7 15" id="KW-1133">Transmembrane helix</keyword>
<accession>A0AAU8GCP1</accession>
<evidence type="ECO:0000256" key="11">
    <source>
        <dbReference type="ARBA" id="ARBA00023303"/>
    </source>
</evidence>
<dbReference type="InterPro" id="IPR003691">
    <property type="entry name" value="FluC"/>
</dbReference>
<evidence type="ECO:0000256" key="12">
    <source>
        <dbReference type="ARBA" id="ARBA00035120"/>
    </source>
</evidence>
<dbReference type="EMBL" id="CP159307">
    <property type="protein sequence ID" value="XCH34195.1"/>
    <property type="molecule type" value="Genomic_DNA"/>
</dbReference>
<keyword evidence="4" id="KW-0997">Cell inner membrane</keyword>
<feature type="binding site" evidence="15">
    <location>
        <position position="68"/>
    </location>
    <ligand>
        <name>Na(+)</name>
        <dbReference type="ChEBI" id="CHEBI:29101"/>
        <note>structural</note>
    </ligand>
</feature>
<keyword evidence="8 15" id="KW-0915">Sodium</keyword>
<dbReference type="GO" id="GO:0005886">
    <property type="term" value="C:plasma membrane"/>
    <property type="evidence" value="ECO:0007669"/>
    <property type="project" value="UniProtKB-SubCell"/>
</dbReference>
<keyword evidence="6 15" id="KW-0479">Metal-binding</keyword>
<evidence type="ECO:0000256" key="13">
    <source>
        <dbReference type="ARBA" id="ARBA00035585"/>
    </source>
</evidence>
<keyword evidence="2 15" id="KW-0813">Transport</keyword>
<evidence type="ECO:0000256" key="3">
    <source>
        <dbReference type="ARBA" id="ARBA00022475"/>
    </source>
</evidence>
<evidence type="ECO:0000256" key="8">
    <source>
        <dbReference type="ARBA" id="ARBA00023053"/>
    </source>
</evidence>
<evidence type="ECO:0000256" key="2">
    <source>
        <dbReference type="ARBA" id="ARBA00022448"/>
    </source>
</evidence>
<dbReference type="GO" id="GO:0046872">
    <property type="term" value="F:metal ion binding"/>
    <property type="evidence" value="ECO:0007669"/>
    <property type="project" value="UniProtKB-KW"/>
</dbReference>
<organism evidence="16">
    <name type="scientific">Dehalogenimonas sp. 4OHTPN</name>
    <dbReference type="NCBI Taxonomy" id="3166643"/>
    <lineage>
        <taxon>Bacteria</taxon>
        <taxon>Bacillati</taxon>
        <taxon>Chloroflexota</taxon>
        <taxon>Dehalococcoidia</taxon>
        <taxon>Dehalococcoidales</taxon>
        <taxon>Dehalococcoidaceae</taxon>
        <taxon>Dehalogenimonas</taxon>
    </lineage>
</organism>
<feature type="transmembrane region" description="Helical" evidence="15">
    <location>
        <begin position="90"/>
        <end position="113"/>
    </location>
</feature>
<dbReference type="PANTHER" id="PTHR28259">
    <property type="entry name" value="FLUORIDE EXPORT PROTEIN 1-RELATED"/>
    <property type="match status" value="1"/>
</dbReference>
<dbReference type="GO" id="GO:0140114">
    <property type="term" value="P:cellular detoxification of fluoride"/>
    <property type="evidence" value="ECO:0007669"/>
    <property type="project" value="UniProtKB-UniRule"/>
</dbReference>
<sequence length="117" mass="12384">MGGFIGSASRYLISGAVQKYASNSWFPYGTMTVNILGCLIIGLLAGLAESRGIFTSESRAFVFIGVLGGFTTFSSFTYDTTSLIHNGQYIGAAVNVLTQVVIGLAATFIGYYVTARL</sequence>
<keyword evidence="9 15" id="KW-0406">Ion transport</keyword>
<dbReference type="GO" id="GO:0062054">
    <property type="term" value="F:fluoride channel activity"/>
    <property type="evidence" value="ECO:0007669"/>
    <property type="project" value="UniProtKB-UniRule"/>
</dbReference>
<dbReference type="HAMAP" id="MF_00454">
    <property type="entry name" value="FluC"/>
    <property type="match status" value="1"/>
</dbReference>
<evidence type="ECO:0000256" key="10">
    <source>
        <dbReference type="ARBA" id="ARBA00023136"/>
    </source>
</evidence>
<dbReference type="NCBIfam" id="TIGR00494">
    <property type="entry name" value="crcB"/>
    <property type="match status" value="1"/>
</dbReference>
<gene>
    <name evidence="15 16" type="primary">crcB</name>
    <name evidence="15" type="synonym">fluC</name>
    <name evidence="16" type="ORF">ABV300_06550</name>
</gene>
<reference evidence="16" key="1">
    <citation type="submission" date="2024-06" db="EMBL/GenBank/DDBJ databases">
        <title>A Novel Isolate, Dehalogenimonas sp. Strain 4OHTPN, Dechlorinates Aromatic 4 Hydroxy chlorothalonil by a Novel Reductive Dehalogenase.</title>
        <authorList>
            <person name="Liu G."/>
        </authorList>
    </citation>
    <scope>NUCLEOTIDE SEQUENCE</scope>
    <source>
        <strain evidence="16">4OHTPN</strain>
    </source>
</reference>
<comment type="function">
    <text evidence="14 15">Fluoride-specific ion channel. Important for reducing fluoride concentration in the cell, thus reducing its toxicity.</text>
</comment>
<feature type="transmembrane region" description="Helical" evidence="15">
    <location>
        <begin position="60"/>
        <end position="78"/>
    </location>
</feature>
<dbReference type="Pfam" id="PF02537">
    <property type="entry name" value="CRCB"/>
    <property type="match status" value="1"/>
</dbReference>
<evidence type="ECO:0000256" key="14">
    <source>
        <dbReference type="ARBA" id="ARBA00049940"/>
    </source>
</evidence>
<dbReference type="AlphaFoldDB" id="A0AAU8GCP1"/>
<evidence type="ECO:0000256" key="5">
    <source>
        <dbReference type="ARBA" id="ARBA00022692"/>
    </source>
</evidence>
<keyword evidence="5 15" id="KW-0812">Transmembrane</keyword>
<evidence type="ECO:0000256" key="4">
    <source>
        <dbReference type="ARBA" id="ARBA00022519"/>
    </source>
</evidence>
<dbReference type="RefSeq" id="WP_353715374.1">
    <property type="nucleotide sequence ID" value="NZ_CP159307.1"/>
</dbReference>
<protein>
    <recommendedName>
        <fullName evidence="15">Fluoride-specific ion channel FluC</fullName>
    </recommendedName>
</protein>
<comment type="activity regulation">
    <text evidence="15">Na(+) is not transported, but it plays an essential structural role and its presence is essential for fluoride channel function.</text>
</comment>
<comment type="catalytic activity">
    <reaction evidence="13">
        <text>fluoride(in) = fluoride(out)</text>
        <dbReference type="Rhea" id="RHEA:76159"/>
        <dbReference type="ChEBI" id="CHEBI:17051"/>
    </reaction>
    <physiologicalReaction direction="left-to-right" evidence="13">
        <dbReference type="Rhea" id="RHEA:76160"/>
    </physiologicalReaction>
</comment>
<keyword evidence="3 15" id="KW-1003">Cell membrane</keyword>